<feature type="region of interest" description="Disordered" evidence="2">
    <location>
        <begin position="1"/>
        <end position="20"/>
    </location>
</feature>
<organism evidence="3 4">
    <name type="scientific">Ditylenchus dipsaci</name>
    <dbReference type="NCBI Taxonomy" id="166011"/>
    <lineage>
        <taxon>Eukaryota</taxon>
        <taxon>Metazoa</taxon>
        <taxon>Ecdysozoa</taxon>
        <taxon>Nematoda</taxon>
        <taxon>Chromadorea</taxon>
        <taxon>Rhabditida</taxon>
        <taxon>Tylenchina</taxon>
        <taxon>Tylenchomorpha</taxon>
        <taxon>Sphaerularioidea</taxon>
        <taxon>Anguinidae</taxon>
        <taxon>Anguininae</taxon>
        <taxon>Ditylenchus</taxon>
    </lineage>
</organism>
<dbReference type="WBParaSite" id="jg11349">
    <property type="protein sequence ID" value="jg11349"/>
    <property type="gene ID" value="jg11349"/>
</dbReference>
<evidence type="ECO:0000313" key="3">
    <source>
        <dbReference type="Proteomes" id="UP000887574"/>
    </source>
</evidence>
<feature type="coiled-coil region" evidence="1">
    <location>
        <begin position="463"/>
        <end position="490"/>
    </location>
</feature>
<evidence type="ECO:0000256" key="1">
    <source>
        <dbReference type="SAM" id="Coils"/>
    </source>
</evidence>
<keyword evidence="3" id="KW-1185">Reference proteome</keyword>
<dbReference type="AlphaFoldDB" id="A0A915CQ52"/>
<evidence type="ECO:0000256" key="2">
    <source>
        <dbReference type="SAM" id="MobiDB-lite"/>
    </source>
</evidence>
<proteinExistence type="predicted"/>
<sequence length="566" mass="64070">MSDLSSSQITSTASEAEQLKQQGNDGKLSGLLNRCLAYLKLKRYEEALKDADQSILLALIGLKKEAEAVDCLQQCLDIRHDPAINDLIQEIKPSANKFSSLTVLRPPYNLFQLELADGSEIDDTVMEFLQNVDAACFVDNALAFNSVHMEMAADMGWMNELFGDAGIFNPSLIQLNGIRGIDSKYLCDALITLKSFQLARKIVLIDFVQLPDISRYPEAAAAACLKIDSGTLIAWLNNRLDNAVPVRKASERIFNIQTELIEDRLDDVIDKMFEDFLSDDRPTSFSLLVHRPTGSIYSEDNGWPSSQITGEAEKTGRAAVNHKTGEMMRVRLLSVHNYGYVDDGKADESANQGEMSCAGDDLYVERFSGKEEDSHWATAFQNIRAAEDKRNQEGNETRKVVPLCLCVKIQNLYSHPKHLLNSSKANLINEKFDLNSPKIDEYYQRILKKAENIKKMHFENLETKSAKTIKNELETNLENTSEKNISMILECKQFMLDITKETEDDFSVNLIQFFQSVKDAHVKRIYEMANIQSSVLDKNMIEMMYKQHDTNHPTNKKALIKHPKKK</sequence>
<evidence type="ECO:0000313" key="4">
    <source>
        <dbReference type="WBParaSite" id="jg11349"/>
    </source>
</evidence>
<feature type="region of interest" description="Disordered" evidence="2">
    <location>
        <begin position="547"/>
        <end position="566"/>
    </location>
</feature>
<name>A0A915CQ52_9BILA</name>
<dbReference type="SUPFAM" id="SSF48452">
    <property type="entry name" value="TPR-like"/>
    <property type="match status" value="1"/>
</dbReference>
<accession>A0A915CQ52</accession>
<reference evidence="4" key="1">
    <citation type="submission" date="2022-11" db="UniProtKB">
        <authorList>
            <consortium name="WormBaseParasite"/>
        </authorList>
    </citation>
    <scope>IDENTIFICATION</scope>
</reference>
<protein>
    <submittedName>
        <fullName evidence="4">Uncharacterized protein</fullName>
    </submittedName>
</protein>
<keyword evidence="1" id="KW-0175">Coiled coil</keyword>
<dbReference type="InterPro" id="IPR011990">
    <property type="entry name" value="TPR-like_helical_dom_sf"/>
</dbReference>
<dbReference type="Proteomes" id="UP000887574">
    <property type="component" value="Unplaced"/>
</dbReference>
<feature type="compositionally biased region" description="Basic residues" evidence="2">
    <location>
        <begin position="554"/>
        <end position="566"/>
    </location>
</feature>